<dbReference type="EMBL" id="JACBZP010000001">
    <property type="protein sequence ID" value="NYI67370.1"/>
    <property type="molecule type" value="Genomic_DNA"/>
</dbReference>
<protein>
    <submittedName>
        <fullName evidence="3">Xanthine dehydrogenase accessory factor</fullName>
    </submittedName>
</protein>
<gene>
    <name evidence="3" type="ORF">BJY26_001676</name>
</gene>
<dbReference type="NCBIfam" id="TIGR02964">
    <property type="entry name" value="xanthine_xdhC"/>
    <property type="match status" value="1"/>
</dbReference>
<evidence type="ECO:0000313" key="3">
    <source>
        <dbReference type="EMBL" id="NYI67370.1"/>
    </source>
</evidence>
<dbReference type="InterPro" id="IPR014308">
    <property type="entry name" value="Xanthine_DH_XdhC"/>
</dbReference>
<dbReference type="InterPro" id="IPR052698">
    <property type="entry name" value="MoCofactor_Util/Proc"/>
</dbReference>
<dbReference type="AlphaFoldDB" id="A0A7Z0ACF1"/>
<feature type="domain" description="XdhC Rossmann" evidence="2">
    <location>
        <begin position="121"/>
        <end position="269"/>
    </location>
</feature>
<sequence length="279" mass="29312">MSVTKSLPEADYDWLAAVRELRARREPCVIVTLAGVRGHSPRNAGAKMIVSSGSVSGTVGGGNLEATTIARARSMIAGGAVEPAMMVIPLNDKVRTEYGRQCCGGEVTIMLEPVRVPPTIAIFGVGHVGIELARILSRHEIDLFLVDSREDMLTGERLAPIMDGPATIEVRNAPVPESVLAELPASAHVVIMTHDHAEDIAVCDAALRRPDLASIGLIGSSAKWARFQVQLRAEGHGDDDLARITTPIGRRDIAGKDPAAIAVGVAAELLAALTASSVG</sequence>
<organism evidence="3 4">
    <name type="scientific">Spelaeicoccus albus</name>
    <dbReference type="NCBI Taxonomy" id="1280376"/>
    <lineage>
        <taxon>Bacteria</taxon>
        <taxon>Bacillati</taxon>
        <taxon>Actinomycetota</taxon>
        <taxon>Actinomycetes</taxon>
        <taxon>Micrococcales</taxon>
        <taxon>Brevibacteriaceae</taxon>
        <taxon>Spelaeicoccus</taxon>
    </lineage>
</organism>
<dbReference type="Pfam" id="PF13478">
    <property type="entry name" value="XdhC_C"/>
    <property type="match status" value="1"/>
</dbReference>
<evidence type="ECO:0000259" key="2">
    <source>
        <dbReference type="Pfam" id="PF13478"/>
    </source>
</evidence>
<proteinExistence type="predicted"/>
<dbReference type="InterPro" id="IPR003777">
    <property type="entry name" value="XdhC_CoxI"/>
</dbReference>
<dbReference type="SUPFAM" id="SSF51735">
    <property type="entry name" value="NAD(P)-binding Rossmann-fold domains"/>
    <property type="match status" value="1"/>
</dbReference>
<dbReference type="PANTHER" id="PTHR30388:SF6">
    <property type="entry name" value="XANTHINE DEHYDROGENASE SUBUNIT A-RELATED"/>
    <property type="match status" value="1"/>
</dbReference>
<name>A0A7Z0ACF1_9MICO</name>
<comment type="caution">
    <text evidence="3">The sequence shown here is derived from an EMBL/GenBank/DDBJ whole genome shotgun (WGS) entry which is preliminary data.</text>
</comment>
<dbReference type="InterPro" id="IPR036291">
    <property type="entry name" value="NAD(P)-bd_dom_sf"/>
</dbReference>
<dbReference type="Pfam" id="PF02625">
    <property type="entry name" value="XdhC_CoxI"/>
    <property type="match status" value="1"/>
</dbReference>
<dbReference type="PANTHER" id="PTHR30388">
    <property type="entry name" value="ALDEHYDE OXIDOREDUCTASE MOLYBDENUM COFACTOR ASSEMBLY PROTEIN"/>
    <property type="match status" value="1"/>
</dbReference>
<keyword evidence="4" id="KW-1185">Reference proteome</keyword>
<evidence type="ECO:0000313" key="4">
    <source>
        <dbReference type="Proteomes" id="UP000539111"/>
    </source>
</evidence>
<dbReference type="InterPro" id="IPR027051">
    <property type="entry name" value="XdhC_Rossmann_dom"/>
</dbReference>
<dbReference type="RefSeq" id="WP_179427290.1">
    <property type="nucleotide sequence ID" value="NZ_JACBZP010000001.1"/>
</dbReference>
<reference evidence="3 4" key="1">
    <citation type="submission" date="2020-07" db="EMBL/GenBank/DDBJ databases">
        <title>Sequencing the genomes of 1000 actinobacteria strains.</title>
        <authorList>
            <person name="Klenk H.-P."/>
        </authorList>
    </citation>
    <scope>NUCLEOTIDE SEQUENCE [LARGE SCALE GENOMIC DNA]</scope>
    <source>
        <strain evidence="3 4">DSM 26341</strain>
    </source>
</reference>
<feature type="domain" description="XdhC- CoxI" evidence="1">
    <location>
        <begin position="22"/>
        <end position="79"/>
    </location>
</feature>
<accession>A0A7Z0ACF1</accession>
<evidence type="ECO:0000259" key="1">
    <source>
        <dbReference type="Pfam" id="PF02625"/>
    </source>
</evidence>
<dbReference type="Proteomes" id="UP000539111">
    <property type="component" value="Unassembled WGS sequence"/>
</dbReference>
<dbReference type="Gene3D" id="3.40.50.720">
    <property type="entry name" value="NAD(P)-binding Rossmann-like Domain"/>
    <property type="match status" value="1"/>
</dbReference>